<gene>
    <name evidence="2" type="ORF">CHQ83_08770</name>
    <name evidence="1" type="ORF">FNO190_1241</name>
</gene>
<reference evidence="1" key="2">
    <citation type="submission" date="2017-08" db="EMBL/GenBank/DDBJ databases">
        <title>Complete Genome Sequence of Francisella noatunensis subsp. orientalis strain FNO190.</title>
        <authorList>
            <person name="Pereira F.L."/>
            <person name="Goncalves L.A."/>
            <person name="Guilherme T.C."/>
            <person name="Soares S.C."/>
            <person name="Dorella F.A."/>
            <person name="Carvalho A.F."/>
            <person name="Leibowitz M.P."/>
            <person name="Leal C.A.G."/>
            <person name="Azevedo V.A.C."/>
            <person name="Figueiredo H.C.P."/>
        </authorList>
    </citation>
    <scope>NUCLEOTIDE SEQUENCE</scope>
    <source>
        <strain evidence="1">FNO190</strain>
    </source>
</reference>
<reference evidence="3" key="1">
    <citation type="submission" date="2015-02" db="EMBL/GenBank/DDBJ databases">
        <title>Complete genome sequence of Francisella noatunensis subsp. orientalis FNO190 isolated from farm-raised Nile tilapia in Brazil.</title>
        <authorList>
            <person name="Figueiredo H.C.P."/>
            <person name="Leal C.A.G."/>
            <person name="Pereira F.L."/>
            <person name="Soares S.C."/>
            <person name="Goncalves L.A."/>
            <person name="Dorella F.A."/>
            <person name="Carvalho A.F."/>
            <person name="Azevedo V.A.C."/>
        </authorList>
    </citation>
    <scope>NUCLEOTIDE SEQUENCE [LARGE SCALE GENOMIC DNA]</scope>
    <source>
        <strain evidence="3">FNO190</strain>
    </source>
</reference>
<protein>
    <submittedName>
        <fullName evidence="2">Uncharacterized protein</fullName>
    </submittedName>
</protein>
<evidence type="ECO:0000313" key="1">
    <source>
        <dbReference type="EMBL" id="AKN88908.1"/>
    </source>
</evidence>
<proteinExistence type="predicted"/>
<sequence length="89" mass="10402">MIVGIDVYSLLKTNMAGVSRYTLEMIKALSKNTNVSIILFSPQKLQNDIKSQLDSNIKIVEFNLSNKVQHIFWYLFLHKIISKYNLDYF</sequence>
<dbReference type="GeneID" id="45433349"/>
<evidence type="ECO:0000313" key="4">
    <source>
        <dbReference type="Proteomes" id="UP000774689"/>
    </source>
</evidence>
<reference evidence="2" key="3">
    <citation type="journal article" date="2020" name="Int. J. Syst. Evol. Microbiol.">
        <title>Reclassification of Francisella noatunensis subsp. orientalis Ottem et al. 2009 as Francisella orientalis sp. nov., Francisella noatunensis subsp. chilensis subsp. nov. and emended description of Francisella noatunensis.</title>
        <authorList>
            <person name="Ramirez-Paredes J.G."/>
            <person name="Larsson P."/>
            <person name="Thompson K.D."/>
            <person name="Penman D.J."/>
            <person name="Busse H.J."/>
            <person name="Ohrman C."/>
            <person name="Sjodin A."/>
            <person name="Soto E."/>
            <person name="Richards R.H."/>
            <person name="Adams A."/>
            <person name="Colquhoun D.J."/>
        </authorList>
    </citation>
    <scope>NUCLEOTIDE SEQUENCE</scope>
    <source>
        <strain evidence="2">LADL-07285A</strain>
    </source>
</reference>
<evidence type="ECO:0000313" key="3">
    <source>
        <dbReference type="Proteomes" id="UP000035930"/>
    </source>
</evidence>
<dbReference type="EMBL" id="CP011923">
    <property type="protein sequence ID" value="AKN88908.1"/>
    <property type="molecule type" value="Genomic_DNA"/>
</dbReference>
<evidence type="ECO:0000313" key="2">
    <source>
        <dbReference type="EMBL" id="NIY57254.1"/>
    </source>
</evidence>
<dbReference type="AlphaFoldDB" id="A0AAP7FUR2"/>
<dbReference type="RefSeq" id="WP_014715525.1">
    <property type="nucleotide sequence ID" value="NZ_CP011923.2"/>
</dbReference>
<dbReference type="Proteomes" id="UP000774689">
    <property type="component" value="Unassembled WGS sequence"/>
</dbReference>
<organism evidence="2 4">
    <name type="scientific">Francisella orientalis</name>
    <dbReference type="NCBI Taxonomy" id="299583"/>
    <lineage>
        <taxon>Bacteria</taxon>
        <taxon>Pseudomonadati</taxon>
        <taxon>Pseudomonadota</taxon>
        <taxon>Gammaproteobacteria</taxon>
        <taxon>Thiotrichales</taxon>
        <taxon>Francisellaceae</taxon>
        <taxon>Francisella</taxon>
    </lineage>
</organism>
<name>A0AAP7FUR2_9GAMM</name>
<accession>A0AAP7FUR2</accession>
<dbReference type="Proteomes" id="UP000035930">
    <property type="component" value="Chromosome"/>
</dbReference>
<dbReference type="EMBL" id="QPQM01000025">
    <property type="protein sequence ID" value="NIY57254.1"/>
    <property type="molecule type" value="Genomic_DNA"/>
</dbReference>
<keyword evidence="3" id="KW-1185">Reference proteome</keyword>